<feature type="domain" description="HAMP" evidence="8">
    <location>
        <begin position="220"/>
        <end position="272"/>
    </location>
</feature>
<dbReference type="InterPro" id="IPR003660">
    <property type="entry name" value="HAMP_dom"/>
</dbReference>
<dbReference type="Proteomes" id="UP000676967">
    <property type="component" value="Chromosome"/>
</dbReference>
<sequence>MRIGDVSVGKRLGASYLVLTSLIVTSAGVGWWGMRQQVGAESQLAVLERLRDDIQDAKFNAADVTGWQGLVVSDVGAYGYPKASDGYNRKGEMKSKDAIYAGLAATHTADMTDAERAEFAKLKPAWDDFFRWDTKVMQWLSSDDRAGRVKAMDSINGGEAGAAYGKVLDITAAIDESVNARADVLHGEVQRVRDTALRMLAIALGLALVLAVLMGVWVTRSVTGPLARVVGALKRLAERDLTVRVELDRKDELGRLGDAVNRTAESLSETMAAIAGHAGTVSTASTELSEVSARIAAASGEMDAQATAVADSADHVSGNVHTLQAGSSEMTQAIDEIARNAGEAAKVAGEAVGVVDRTNQTVGKLGASSAEISKVIAMITAIAEQTNLLALNATIEAARAGELGKGFAVVAGEVKELSQETAKATEEISRLVDAIQADSSDAVGAIGQIGEVVARISDFQTLIAAAVEEQTATTSEMGRNVAEVADSSTAIATSIAGVATAVGTTTAVVNQAQQNAASLARTSSELRELVAGFTL</sequence>
<feature type="transmembrane region" description="Helical" evidence="6">
    <location>
        <begin position="12"/>
        <end position="34"/>
    </location>
</feature>
<evidence type="ECO:0000259" key="8">
    <source>
        <dbReference type="PROSITE" id="PS50885"/>
    </source>
</evidence>
<feature type="domain" description="Methyl-accepting transducer" evidence="7">
    <location>
        <begin position="284"/>
        <end position="506"/>
    </location>
</feature>
<evidence type="ECO:0000313" key="9">
    <source>
        <dbReference type="EMBL" id="BCJ46917.1"/>
    </source>
</evidence>
<dbReference type="PANTHER" id="PTHR32089:SF112">
    <property type="entry name" value="LYSOZYME-LIKE PROTEIN-RELATED"/>
    <property type="match status" value="1"/>
</dbReference>
<accession>A0ABN6CNW1</accession>
<evidence type="ECO:0000256" key="1">
    <source>
        <dbReference type="ARBA" id="ARBA00022692"/>
    </source>
</evidence>
<dbReference type="PRINTS" id="PR00260">
    <property type="entry name" value="CHEMTRNSDUCR"/>
</dbReference>
<name>A0ABN6CNW1_9ACTN</name>
<evidence type="ECO:0000256" key="4">
    <source>
        <dbReference type="ARBA" id="ARBA00029447"/>
    </source>
</evidence>
<proteinExistence type="inferred from homology"/>
<dbReference type="SMART" id="SM00283">
    <property type="entry name" value="MA"/>
    <property type="match status" value="1"/>
</dbReference>
<keyword evidence="6" id="KW-0472">Membrane</keyword>
<dbReference type="SUPFAM" id="SSF58104">
    <property type="entry name" value="Methyl-accepting chemotaxis protein (MCP) signaling domain"/>
    <property type="match status" value="1"/>
</dbReference>
<gene>
    <name evidence="9" type="ORF">Aiant_75740</name>
</gene>
<dbReference type="CDD" id="cd06225">
    <property type="entry name" value="HAMP"/>
    <property type="match status" value="1"/>
</dbReference>
<evidence type="ECO:0000256" key="6">
    <source>
        <dbReference type="SAM" id="Phobius"/>
    </source>
</evidence>
<dbReference type="Pfam" id="PF00672">
    <property type="entry name" value="HAMP"/>
    <property type="match status" value="1"/>
</dbReference>
<dbReference type="InterPro" id="IPR004089">
    <property type="entry name" value="MCPsignal_dom"/>
</dbReference>
<dbReference type="SMART" id="SM00304">
    <property type="entry name" value="HAMP"/>
    <property type="match status" value="1"/>
</dbReference>
<evidence type="ECO:0008006" key="11">
    <source>
        <dbReference type="Google" id="ProtNLM"/>
    </source>
</evidence>
<keyword evidence="1 6" id="KW-0812">Transmembrane</keyword>
<keyword evidence="2 6" id="KW-1133">Transmembrane helix</keyword>
<evidence type="ECO:0000313" key="10">
    <source>
        <dbReference type="Proteomes" id="UP000676967"/>
    </source>
</evidence>
<dbReference type="RefSeq" id="WP_189331535.1">
    <property type="nucleotide sequence ID" value="NZ_AP023356.1"/>
</dbReference>
<dbReference type="PROSITE" id="PS50885">
    <property type="entry name" value="HAMP"/>
    <property type="match status" value="1"/>
</dbReference>
<dbReference type="PANTHER" id="PTHR32089">
    <property type="entry name" value="METHYL-ACCEPTING CHEMOTAXIS PROTEIN MCPB"/>
    <property type="match status" value="1"/>
</dbReference>
<organism evidence="9 10">
    <name type="scientific">Actinoplanes ianthinogenes</name>
    <dbReference type="NCBI Taxonomy" id="122358"/>
    <lineage>
        <taxon>Bacteria</taxon>
        <taxon>Bacillati</taxon>
        <taxon>Actinomycetota</taxon>
        <taxon>Actinomycetes</taxon>
        <taxon>Micromonosporales</taxon>
        <taxon>Micromonosporaceae</taxon>
        <taxon>Actinoplanes</taxon>
    </lineage>
</organism>
<dbReference type="InterPro" id="IPR004090">
    <property type="entry name" value="Chemotax_Me-accpt_rcpt"/>
</dbReference>
<keyword evidence="3 5" id="KW-0807">Transducer</keyword>
<evidence type="ECO:0000256" key="5">
    <source>
        <dbReference type="PROSITE-ProRule" id="PRU00284"/>
    </source>
</evidence>
<keyword evidence="10" id="KW-1185">Reference proteome</keyword>
<evidence type="ECO:0000256" key="3">
    <source>
        <dbReference type="ARBA" id="ARBA00023224"/>
    </source>
</evidence>
<reference evidence="9 10" key="1">
    <citation type="submission" date="2020-08" db="EMBL/GenBank/DDBJ databases">
        <title>Whole genome shotgun sequence of Actinoplanes ianthinogenes NBRC 13996.</title>
        <authorList>
            <person name="Komaki H."/>
            <person name="Tamura T."/>
        </authorList>
    </citation>
    <scope>NUCLEOTIDE SEQUENCE [LARGE SCALE GENOMIC DNA]</scope>
    <source>
        <strain evidence="9 10">NBRC 13996</strain>
    </source>
</reference>
<evidence type="ECO:0000259" key="7">
    <source>
        <dbReference type="PROSITE" id="PS50111"/>
    </source>
</evidence>
<protein>
    <recommendedName>
        <fullName evidence="11">Methyl-accepting chemotaxis protein</fullName>
    </recommendedName>
</protein>
<dbReference type="Gene3D" id="1.10.287.950">
    <property type="entry name" value="Methyl-accepting chemotaxis protein"/>
    <property type="match status" value="1"/>
</dbReference>
<comment type="similarity">
    <text evidence="4">Belongs to the methyl-accepting chemotaxis (MCP) protein family.</text>
</comment>
<feature type="transmembrane region" description="Helical" evidence="6">
    <location>
        <begin position="199"/>
        <end position="218"/>
    </location>
</feature>
<dbReference type="PROSITE" id="PS50111">
    <property type="entry name" value="CHEMOTAXIS_TRANSDUC_2"/>
    <property type="match status" value="1"/>
</dbReference>
<evidence type="ECO:0000256" key="2">
    <source>
        <dbReference type="ARBA" id="ARBA00022989"/>
    </source>
</evidence>
<dbReference type="Pfam" id="PF00015">
    <property type="entry name" value="MCPsignal"/>
    <property type="match status" value="1"/>
</dbReference>
<dbReference type="EMBL" id="AP023356">
    <property type="protein sequence ID" value="BCJ46917.1"/>
    <property type="molecule type" value="Genomic_DNA"/>
</dbReference>